<dbReference type="SUPFAM" id="SSF69118">
    <property type="entry name" value="AhpD-like"/>
    <property type="match status" value="1"/>
</dbReference>
<dbReference type="RefSeq" id="WP_138347455.1">
    <property type="nucleotide sequence ID" value="NZ_SROY01000001.1"/>
</dbReference>
<dbReference type="GO" id="GO:0051920">
    <property type="term" value="F:peroxiredoxin activity"/>
    <property type="evidence" value="ECO:0007669"/>
    <property type="project" value="InterPro"/>
</dbReference>
<reference evidence="2 3" key="1">
    <citation type="submission" date="2019-04" db="EMBL/GenBank/DDBJ databases">
        <authorList>
            <person name="Grouzdev D.S."/>
            <person name="Nazina T.N."/>
        </authorList>
    </citation>
    <scope>NUCLEOTIDE SEQUENCE [LARGE SCALE GENOMIC DNA]</scope>
    <source>
        <strain evidence="2 3">SHC 3-19</strain>
    </source>
</reference>
<organism evidence="2 3">
    <name type="scientific">Thermomonas fusca</name>
    <dbReference type="NCBI Taxonomy" id="215690"/>
    <lineage>
        <taxon>Bacteria</taxon>
        <taxon>Pseudomonadati</taxon>
        <taxon>Pseudomonadota</taxon>
        <taxon>Gammaproteobacteria</taxon>
        <taxon>Lysobacterales</taxon>
        <taxon>Lysobacteraceae</taxon>
        <taxon>Thermomonas</taxon>
    </lineage>
</organism>
<dbReference type="Gene3D" id="1.20.1290.10">
    <property type="entry name" value="AhpD-like"/>
    <property type="match status" value="1"/>
</dbReference>
<dbReference type="NCBIfam" id="TIGR00778">
    <property type="entry name" value="ahpD_dom"/>
    <property type="match status" value="1"/>
</dbReference>
<dbReference type="PANTHER" id="PTHR33930">
    <property type="entry name" value="ALKYL HYDROPEROXIDE REDUCTASE AHPD"/>
    <property type="match status" value="1"/>
</dbReference>
<proteinExistence type="predicted"/>
<gene>
    <name evidence="2" type="ORF">E5S66_03285</name>
</gene>
<dbReference type="Pfam" id="PF02627">
    <property type="entry name" value="CMD"/>
    <property type="match status" value="1"/>
</dbReference>
<name>A0A5R9PKD7_9GAMM</name>
<feature type="domain" description="Carboxymuconolactone decarboxylase-like" evidence="1">
    <location>
        <begin position="24"/>
        <end position="106"/>
    </location>
</feature>
<dbReference type="EMBL" id="SROY01000001">
    <property type="protein sequence ID" value="TLX23060.1"/>
    <property type="molecule type" value="Genomic_DNA"/>
</dbReference>
<keyword evidence="3" id="KW-1185">Reference proteome</keyword>
<dbReference type="InterPro" id="IPR029032">
    <property type="entry name" value="AhpD-like"/>
</dbReference>
<dbReference type="InterPro" id="IPR003779">
    <property type="entry name" value="CMD-like"/>
</dbReference>
<dbReference type="InterPro" id="IPR004675">
    <property type="entry name" value="AhpD_core"/>
</dbReference>
<evidence type="ECO:0000313" key="2">
    <source>
        <dbReference type="EMBL" id="TLX23060.1"/>
    </source>
</evidence>
<comment type="caution">
    <text evidence="2">The sequence shown here is derived from an EMBL/GenBank/DDBJ whole genome shotgun (WGS) entry which is preliminary data.</text>
</comment>
<protein>
    <submittedName>
        <fullName evidence="2">Carboxymuconolactone decarboxylase family protein</fullName>
    </submittedName>
</protein>
<evidence type="ECO:0000259" key="1">
    <source>
        <dbReference type="Pfam" id="PF02627"/>
    </source>
</evidence>
<sequence length="119" mass="12555">MSQSYPELIDDLNAAIGKLREGAPDPMRGFSALAREALKPGALDVKTKELIAIGIAIATRCDGCIGFHAKAAIKAGATREEILETLSMAIYMGAGPSMIYAAEALRAFDELSPSQETQA</sequence>
<evidence type="ECO:0000313" key="3">
    <source>
        <dbReference type="Proteomes" id="UP000308508"/>
    </source>
</evidence>
<accession>A0A5R9PKD7</accession>
<dbReference type="STRING" id="1123377.GCA_000423885_00889"/>
<dbReference type="Proteomes" id="UP000308508">
    <property type="component" value="Unassembled WGS sequence"/>
</dbReference>
<dbReference type="PANTHER" id="PTHR33930:SF2">
    <property type="entry name" value="BLR3452 PROTEIN"/>
    <property type="match status" value="1"/>
</dbReference>
<dbReference type="AlphaFoldDB" id="A0A5R9PKD7"/>